<evidence type="ECO:0000313" key="3">
    <source>
        <dbReference type="EMBL" id="OWR40818.1"/>
    </source>
</evidence>
<dbReference type="STRING" id="278856.A0A212EH62"/>
<keyword evidence="1" id="KW-0472">Membrane</keyword>
<comment type="subcellular location">
    <subcellularLocation>
        <location evidence="1">Membrane</location>
        <topology evidence="1">Multi-pass membrane protein</topology>
    </subcellularLocation>
</comment>
<proteinExistence type="inferred from homology"/>
<evidence type="ECO:0000256" key="2">
    <source>
        <dbReference type="SAM" id="MobiDB-lite"/>
    </source>
</evidence>
<keyword evidence="4" id="KW-1185">Reference proteome</keyword>
<sequence length="342" mass="39150">MEAGRVRCRDNTGLPILSLGLTSVKHIVTKLETEYARGDPRDAVVYRRDLSTSFYQREKLLNRFVFNLGVAISKCIPSVTCANFGFLAVTSGFFAPRMISYFLLYPFCRLVFGTLYPAYASYKAVRTKNLKEYVKWMMYWIVFALFTCTETFTDVFLSWFPFYYEVKIVIVLWLLSPATKGSSILYRKFVHPALCRREQEIDEYIAKAKDQGYHTVLNLGTKGVNYATTVIMQTAIKNLNLPTAGPEMARIHGRDVIDYPTHEDMELQRSDMPGIVEIVELDQNDGNGDGDCNDPDYEPSSARSRGNVLRKRKNVEKKPRSRSRGRRTRSQAAMDDKPVEVD</sequence>
<dbReference type="EMBL" id="AGBW02014956">
    <property type="protein sequence ID" value="OWR40818.1"/>
    <property type="molecule type" value="Genomic_DNA"/>
</dbReference>
<reference evidence="3 4" key="1">
    <citation type="journal article" date="2011" name="Cell">
        <title>The monarch butterfly genome yields insights into long-distance migration.</title>
        <authorList>
            <person name="Zhan S."/>
            <person name="Merlin C."/>
            <person name="Boore J.L."/>
            <person name="Reppert S.M."/>
        </authorList>
    </citation>
    <scope>NUCLEOTIDE SEQUENCE [LARGE SCALE GENOMIC DNA]</scope>
    <source>
        <strain evidence="3">F-2</strain>
    </source>
</reference>
<dbReference type="AlphaFoldDB" id="A0A212EH62"/>
<name>A0A212EH62_DANPL</name>
<dbReference type="PANTHER" id="PTHR12300:SF117">
    <property type="entry name" value="LP05237P-RELATED"/>
    <property type="match status" value="1"/>
</dbReference>
<organism evidence="3 4">
    <name type="scientific">Danaus plexippus plexippus</name>
    <dbReference type="NCBI Taxonomy" id="278856"/>
    <lineage>
        <taxon>Eukaryota</taxon>
        <taxon>Metazoa</taxon>
        <taxon>Ecdysozoa</taxon>
        <taxon>Arthropoda</taxon>
        <taxon>Hexapoda</taxon>
        <taxon>Insecta</taxon>
        <taxon>Pterygota</taxon>
        <taxon>Neoptera</taxon>
        <taxon>Endopterygota</taxon>
        <taxon>Lepidoptera</taxon>
        <taxon>Glossata</taxon>
        <taxon>Ditrysia</taxon>
        <taxon>Papilionoidea</taxon>
        <taxon>Nymphalidae</taxon>
        <taxon>Danainae</taxon>
        <taxon>Danaini</taxon>
        <taxon>Danaina</taxon>
        <taxon>Danaus</taxon>
        <taxon>Danaus</taxon>
    </lineage>
</organism>
<feature type="compositionally biased region" description="Basic residues" evidence="2">
    <location>
        <begin position="308"/>
        <end position="329"/>
    </location>
</feature>
<comment type="similarity">
    <text evidence="1">Belongs to the DP1 family.</text>
</comment>
<feature type="transmembrane region" description="Helical" evidence="1">
    <location>
        <begin position="139"/>
        <end position="162"/>
    </location>
</feature>
<dbReference type="GO" id="GO:0008017">
    <property type="term" value="F:microtubule binding"/>
    <property type="evidence" value="ECO:0007669"/>
    <property type="project" value="TreeGrafter"/>
</dbReference>
<feature type="region of interest" description="Disordered" evidence="2">
    <location>
        <begin position="282"/>
        <end position="342"/>
    </location>
</feature>
<accession>A0A212EH62</accession>
<dbReference type="InParanoid" id="A0A212EH62"/>
<dbReference type="GO" id="GO:0071782">
    <property type="term" value="C:endoplasmic reticulum tubular network"/>
    <property type="evidence" value="ECO:0007669"/>
    <property type="project" value="TreeGrafter"/>
</dbReference>
<keyword evidence="1" id="KW-0812">Transmembrane</keyword>
<keyword evidence="3" id="KW-0675">Receptor</keyword>
<evidence type="ECO:0000313" key="4">
    <source>
        <dbReference type="Proteomes" id="UP000007151"/>
    </source>
</evidence>
<dbReference type="Proteomes" id="UP000007151">
    <property type="component" value="Unassembled WGS sequence"/>
</dbReference>
<dbReference type="KEGG" id="dpl:KGM_212288"/>
<dbReference type="Pfam" id="PF03134">
    <property type="entry name" value="TB2_DP1_HVA22"/>
    <property type="match status" value="1"/>
</dbReference>
<protein>
    <recommendedName>
        <fullName evidence="1">Receptor expression-enhancing protein</fullName>
    </recommendedName>
</protein>
<evidence type="ECO:0000256" key="1">
    <source>
        <dbReference type="RuleBase" id="RU362006"/>
    </source>
</evidence>
<feature type="transmembrane region" description="Helical" evidence="1">
    <location>
        <begin position="64"/>
        <end position="86"/>
    </location>
</feature>
<keyword evidence="1" id="KW-1133">Transmembrane helix</keyword>
<dbReference type="eggNOG" id="KOG1726">
    <property type="taxonomic scope" value="Eukaryota"/>
</dbReference>
<feature type="transmembrane region" description="Helical" evidence="1">
    <location>
        <begin position="98"/>
        <end position="119"/>
    </location>
</feature>
<dbReference type="InterPro" id="IPR004345">
    <property type="entry name" value="TB2_DP1_HVA22"/>
</dbReference>
<dbReference type="GO" id="GO:0005789">
    <property type="term" value="C:endoplasmic reticulum membrane"/>
    <property type="evidence" value="ECO:0007669"/>
    <property type="project" value="TreeGrafter"/>
</dbReference>
<dbReference type="GO" id="GO:0005881">
    <property type="term" value="C:cytoplasmic microtubule"/>
    <property type="evidence" value="ECO:0007669"/>
    <property type="project" value="TreeGrafter"/>
</dbReference>
<comment type="caution">
    <text evidence="3">The sequence shown here is derived from an EMBL/GenBank/DDBJ whole genome shotgun (WGS) entry which is preliminary data.</text>
</comment>
<gene>
    <name evidence="3" type="ORF">KGM_212288</name>
</gene>
<dbReference type="GO" id="GO:0071786">
    <property type="term" value="P:endoplasmic reticulum tubular network organization"/>
    <property type="evidence" value="ECO:0007669"/>
    <property type="project" value="TreeGrafter"/>
</dbReference>
<dbReference type="PANTHER" id="PTHR12300">
    <property type="entry name" value="HVA22-LIKE PROTEINS"/>
    <property type="match status" value="1"/>
</dbReference>